<dbReference type="Gene3D" id="2.30.29.30">
    <property type="entry name" value="Pleckstrin-homology domain (PH domain)/Phosphotyrosine-binding domain (PTB)"/>
    <property type="match status" value="1"/>
</dbReference>
<evidence type="ECO:0000313" key="5">
    <source>
        <dbReference type="Proteomes" id="UP000219813"/>
    </source>
</evidence>
<reference evidence="3 5" key="3">
    <citation type="submission" date="2016-06" db="EMBL/GenBank/DDBJ databases">
        <authorList>
            <consortium name="Pathogen Informatics"/>
        </authorList>
    </citation>
    <scope>NUCLEOTIDE SEQUENCE [LARGE SCALE GENOMIC DNA]</scope>
</reference>
<dbReference type="EMBL" id="LT594626">
    <property type="protein sequence ID" value="SBT87428.1"/>
    <property type="molecule type" value="Genomic_DNA"/>
</dbReference>
<evidence type="ECO:0000313" key="4">
    <source>
        <dbReference type="Proteomes" id="UP000078597"/>
    </source>
</evidence>
<evidence type="ECO:0000256" key="1">
    <source>
        <dbReference type="SAM" id="MobiDB-lite"/>
    </source>
</evidence>
<dbReference type="RefSeq" id="XP_028860437.1">
    <property type="nucleotide sequence ID" value="XM_029003497.1"/>
</dbReference>
<accession>A0A1A8VR51</accession>
<dbReference type="Proteomes" id="UP000078597">
    <property type="component" value="Unassembled WGS sequence"/>
</dbReference>
<dbReference type="EMBL" id="FLQW01000278">
    <property type="protein sequence ID" value="SBS82991.1"/>
    <property type="molecule type" value="Genomic_DNA"/>
</dbReference>
<sequence length="267" mass="30928">MGNTVPYSCYERWGKRTPDGPLINYDPQITNNGPLANLLENFNYDLNEETHYAGAKKDNDGANEGWYKNENNNSYSNNSYHNKSNYNNNTNLYGNNKDSSNNNNINPKVIRNARRRPTYSPTARKINIETEDEEDDDKLSTDKSDENISAKDIKDEKIKQYRKTLTKIIKIKTAIFHETVKVTCSKDGKMLEWYKGKADEDGRKKPIGSFPLNKITSIRTKVDNLKSLEIAVSSVNISTYLFFFKTREERESWQNDLESFRKIMSMK</sequence>
<dbReference type="SUPFAM" id="SSF50729">
    <property type="entry name" value="PH domain-like"/>
    <property type="match status" value="1"/>
</dbReference>
<protein>
    <submittedName>
        <fullName evidence="2">Uncharacterized protein</fullName>
    </submittedName>
</protein>
<dbReference type="AlphaFoldDB" id="A0A1A8VR51"/>
<dbReference type="GeneID" id="39867333"/>
<evidence type="ECO:0000313" key="3">
    <source>
        <dbReference type="EMBL" id="SBT87428.1"/>
    </source>
</evidence>
<reference evidence="2" key="2">
    <citation type="submission" date="2016-05" db="EMBL/GenBank/DDBJ databases">
        <authorList>
            <person name="Lavstsen T."/>
            <person name="Jespersen J.S."/>
        </authorList>
    </citation>
    <scope>NUCLEOTIDE SEQUENCE [LARGE SCALE GENOMIC DNA]</scope>
</reference>
<dbReference type="VEuPathDB" id="PlasmoDB:PmUG01_05029100"/>
<dbReference type="InterPro" id="IPR011993">
    <property type="entry name" value="PH-like_dom_sf"/>
</dbReference>
<dbReference type="OMA" id="EWYKGKA"/>
<reference evidence="4" key="1">
    <citation type="submission" date="2016-05" db="EMBL/GenBank/DDBJ databases">
        <authorList>
            <person name="Naeem Raeece"/>
        </authorList>
    </citation>
    <scope>NUCLEOTIDE SEQUENCE [LARGE SCALE GENOMIC DNA]</scope>
</reference>
<dbReference type="Proteomes" id="UP000219813">
    <property type="component" value="Chromosome 5"/>
</dbReference>
<feature type="region of interest" description="Disordered" evidence="1">
    <location>
        <begin position="55"/>
        <end position="144"/>
    </location>
</feature>
<evidence type="ECO:0000313" key="2">
    <source>
        <dbReference type="EMBL" id="SBS82991.1"/>
    </source>
</evidence>
<name>A0A1A8VR51_PLAMA</name>
<proteinExistence type="predicted"/>
<feature type="compositionally biased region" description="Low complexity" evidence="1">
    <location>
        <begin position="69"/>
        <end position="110"/>
    </location>
</feature>
<dbReference type="CDD" id="cd00821">
    <property type="entry name" value="PH"/>
    <property type="match status" value="1"/>
</dbReference>
<dbReference type="OrthoDB" id="364608at2759"/>
<organism evidence="2 4">
    <name type="scientific">Plasmodium malariae</name>
    <dbReference type="NCBI Taxonomy" id="5858"/>
    <lineage>
        <taxon>Eukaryota</taxon>
        <taxon>Sar</taxon>
        <taxon>Alveolata</taxon>
        <taxon>Apicomplexa</taxon>
        <taxon>Aconoidasida</taxon>
        <taxon>Haemosporida</taxon>
        <taxon>Plasmodiidae</taxon>
        <taxon>Plasmodium</taxon>
        <taxon>Plasmodium (Plasmodium)</taxon>
    </lineage>
</organism>
<gene>
    <name evidence="3" type="primary">PmUG01_05029100</name>
    <name evidence="2" type="ORF">PMALA_005110</name>
    <name evidence="3" type="ORF">PMUG01_05029100</name>
</gene>
<keyword evidence="5" id="KW-1185">Reference proteome</keyword>
<dbReference type="KEGG" id="pmal:PMUG01_05029100"/>